<proteinExistence type="inferred from homology"/>
<organism evidence="11 12">
    <name type="scientific">Physcomitrium patens</name>
    <name type="common">Spreading-leaved earth moss</name>
    <name type="synonym">Physcomitrella patens</name>
    <dbReference type="NCBI Taxonomy" id="3218"/>
    <lineage>
        <taxon>Eukaryota</taxon>
        <taxon>Viridiplantae</taxon>
        <taxon>Streptophyta</taxon>
        <taxon>Embryophyta</taxon>
        <taxon>Bryophyta</taxon>
        <taxon>Bryophytina</taxon>
        <taxon>Bryopsida</taxon>
        <taxon>Funariidae</taxon>
        <taxon>Funariales</taxon>
        <taxon>Funariaceae</taxon>
        <taxon>Physcomitrium</taxon>
    </lineage>
</organism>
<dbReference type="GO" id="GO:0005634">
    <property type="term" value="C:nucleus"/>
    <property type="evidence" value="ECO:0000318"/>
    <property type="project" value="GO_Central"/>
</dbReference>
<dbReference type="EnsemblPlants" id="Pp3c18_13350V3.3">
    <property type="protein sequence ID" value="Pp3c18_13350V3.3"/>
    <property type="gene ID" value="Pp3c18_13350"/>
</dbReference>
<feature type="domain" description="CCT" evidence="10">
    <location>
        <begin position="432"/>
        <end position="474"/>
    </location>
</feature>
<keyword evidence="6" id="KW-0863">Zinc-finger</keyword>
<comment type="subcellular location">
    <subcellularLocation>
        <location evidence="1 7">Nucleus</location>
    </subcellularLocation>
</comment>
<comment type="similarity">
    <text evidence="2">Belongs to the CONSTANS family.</text>
</comment>
<dbReference type="OMA" id="VIIAWAS"/>
<evidence type="ECO:0000256" key="8">
    <source>
        <dbReference type="SAM" id="MobiDB-lite"/>
    </source>
</evidence>
<dbReference type="EMBL" id="ABEU02000018">
    <property type="status" value="NOT_ANNOTATED_CDS"/>
    <property type="molecule type" value="Genomic_DNA"/>
</dbReference>
<feature type="region of interest" description="Disordered" evidence="8">
    <location>
        <begin position="63"/>
        <end position="115"/>
    </location>
</feature>
<evidence type="ECO:0000256" key="5">
    <source>
        <dbReference type="ARBA" id="ARBA00023242"/>
    </source>
</evidence>
<evidence type="ECO:0000313" key="11">
    <source>
        <dbReference type="EnsemblPlants" id="Pp3c18_13350V3.3"/>
    </source>
</evidence>
<protein>
    <submittedName>
        <fullName evidence="11">Uncharacterized protein</fullName>
    </submittedName>
</protein>
<evidence type="ECO:0000256" key="1">
    <source>
        <dbReference type="ARBA" id="ARBA00004123"/>
    </source>
</evidence>
<dbReference type="CDD" id="cd19821">
    <property type="entry name" value="Bbox1_BBX-like"/>
    <property type="match status" value="1"/>
</dbReference>
<evidence type="ECO:0000256" key="7">
    <source>
        <dbReference type="PROSITE-ProRule" id="PRU00357"/>
    </source>
</evidence>
<dbReference type="Pfam" id="PF00643">
    <property type="entry name" value="zf-B_box"/>
    <property type="match status" value="1"/>
</dbReference>
<dbReference type="Proteomes" id="UP000006727">
    <property type="component" value="Chromosome 18"/>
</dbReference>
<dbReference type="AlphaFoldDB" id="A0A7I4BF03"/>
<dbReference type="FunCoup" id="A0A7I4BF03">
    <property type="interactions" value="1155"/>
</dbReference>
<gene>
    <name evidence="11" type="primary">LOC112295302</name>
</gene>
<feature type="compositionally biased region" description="Basic residues" evidence="8">
    <location>
        <begin position="86"/>
        <end position="95"/>
    </location>
</feature>
<dbReference type="InterPro" id="IPR049808">
    <property type="entry name" value="CONSTANS-like_Bbox1"/>
</dbReference>
<dbReference type="SMART" id="SM00336">
    <property type="entry name" value="BBOX"/>
    <property type="match status" value="1"/>
</dbReference>
<keyword evidence="5 7" id="KW-0539">Nucleus</keyword>
<sequence>MATKVANNSVAIAMAFAGRSARACDVCATKGAHWFCAADDAYLCTACDTQVHSANALSLRHERVRLSPNGTPLKSKASKEEERCGDHHHKSKKQHPSPAQVLPSRKRPRTSRPYSQHLKRLTQISSQMVHKVVKSEDNSFAAKAELESFDFLETDEFLNDGNQEVPSLSPAAEQESSPCSSDFETLSFDYEFQAGDHSASADSFSGFFKGKAAQTHNVLDDGDQFLVPDTFNFTLDAEMPDSTAAVPADSNIDLAGDAFFFPGDIPGLDGFESFVPDMNISDDFSMTFNLALQNGVEAFEGDAVATTGSALEACQLGPEPDRFITGPFARFFAQKMKAKLSEPMCAERIKSEAKEMLRCCREGEDEAQRVPTLQLNLADVLTAWSNRGEPWIDYRMPQLAPSEDSNSSGSDVGLVPDMDAATVDDILSAGDRDARVLRYKEKRRTRLFSKKIRYEVRKLNAERRPRMKGRFVKRTALSVLRWSWPFL</sequence>
<keyword evidence="4" id="KW-0862">Zinc</keyword>
<evidence type="ECO:0000259" key="9">
    <source>
        <dbReference type="PROSITE" id="PS50119"/>
    </source>
</evidence>
<keyword evidence="12" id="KW-1185">Reference proteome</keyword>
<keyword evidence="3" id="KW-0479">Metal-binding</keyword>
<dbReference type="InterPro" id="IPR000315">
    <property type="entry name" value="Znf_B-box"/>
</dbReference>
<evidence type="ECO:0000256" key="6">
    <source>
        <dbReference type="PROSITE-ProRule" id="PRU00024"/>
    </source>
</evidence>
<dbReference type="PROSITE" id="PS51017">
    <property type="entry name" value="CCT"/>
    <property type="match status" value="1"/>
</dbReference>
<dbReference type="PROSITE" id="PS50119">
    <property type="entry name" value="ZF_BBOX"/>
    <property type="match status" value="1"/>
</dbReference>
<dbReference type="InterPro" id="IPR052453">
    <property type="entry name" value="CONSTANS-like_ZF"/>
</dbReference>
<feature type="domain" description="B box-type" evidence="9">
    <location>
        <begin position="19"/>
        <end position="66"/>
    </location>
</feature>
<evidence type="ECO:0000259" key="10">
    <source>
        <dbReference type="PROSITE" id="PS51017"/>
    </source>
</evidence>
<dbReference type="GO" id="GO:0008270">
    <property type="term" value="F:zinc ion binding"/>
    <property type="evidence" value="ECO:0007669"/>
    <property type="project" value="UniProtKB-KW"/>
</dbReference>
<dbReference type="InterPro" id="IPR010402">
    <property type="entry name" value="CCT_domain"/>
</dbReference>
<reference evidence="11 12" key="2">
    <citation type="journal article" date="2018" name="Plant J.">
        <title>The Physcomitrella patens chromosome-scale assembly reveals moss genome structure and evolution.</title>
        <authorList>
            <person name="Lang D."/>
            <person name="Ullrich K.K."/>
            <person name="Murat F."/>
            <person name="Fuchs J."/>
            <person name="Jenkins J."/>
            <person name="Haas F.B."/>
            <person name="Piednoel M."/>
            <person name="Gundlach H."/>
            <person name="Van Bel M."/>
            <person name="Meyberg R."/>
            <person name="Vives C."/>
            <person name="Morata J."/>
            <person name="Symeonidi A."/>
            <person name="Hiss M."/>
            <person name="Muchero W."/>
            <person name="Kamisugi Y."/>
            <person name="Saleh O."/>
            <person name="Blanc G."/>
            <person name="Decker E.L."/>
            <person name="van Gessel N."/>
            <person name="Grimwood J."/>
            <person name="Hayes R.D."/>
            <person name="Graham S.W."/>
            <person name="Gunter L.E."/>
            <person name="McDaniel S.F."/>
            <person name="Hoernstein S.N.W."/>
            <person name="Larsson A."/>
            <person name="Li F.W."/>
            <person name="Perroud P.F."/>
            <person name="Phillips J."/>
            <person name="Ranjan P."/>
            <person name="Rokshar D.S."/>
            <person name="Rothfels C.J."/>
            <person name="Schneider L."/>
            <person name="Shu S."/>
            <person name="Stevenson D.W."/>
            <person name="Thummler F."/>
            <person name="Tillich M."/>
            <person name="Villarreal Aguilar J.C."/>
            <person name="Widiez T."/>
            <person name="Wong G.K."/>
            <person name="Wymore A."/>
            <person name="Zhang Y."/>
            <person name="Zimmer A.D."/>
            <person name="Quatrano R.S."/>
            <person name="Mayer K.F.X."/>
            <person name="Goodstein D."/>
            <person name="Casacuberta J.M."/>
            <person name="Vandepoele K."/>
            <person name="Reski R."/>
            <person name="Cuming A.C."/>
            <person name="Tuskan G.A."/>
            <person name="Maumus F."/>
            <person name="Salse J."/>
            <person name="Schmutz J."/>
            <person name="Rensing S.A."/>
        </authorList>
    </citation>
    <scope>NUCLEOTIDE SEQUENCE [LARGE SCALE GENOMIC DNA]</scope>
    <source>
        <strain evidence="11 12">cv. Gransden 2004</strain>
    </source>
</reference>
<accession>A0A7I4BF03</accession>
<evidence type="ECO:0000256" key="2">
    <source>
        <dbReference type="ARBA" id="ARBA00010024"/>
    </source>
</evidence>
<dbReference type="Gramene" id="Pp3c18_13350V3.3">
    <property type="protein sequence ID" value="Pp3c18_13350V3.3"/>
    <property type="gene ID" value="Pp3c18_13350"/>
</dbReference>
<dbReference type="PANTHER" id="PTHR31874">
    <property type="entry name" value="CCT MOTIF FAMILY PROTEIN, EXPRESSED"/>
    <property type="match status" value="1"/>
</dbReference>
<dbReference type="PANTHER" id="PTHR31874:SF1">
    <property type="entry name" value="ZINC FINGER PROTEIN CONSTANS-LIKE 6"/>
    <property type="match status" value="1"/>
</dbReference>
<dbReference type="InParanoid" id="A0A7I4BF03"/>
<reference evidence="11" key="3">
    <citation type="submission" date="2020-12" db="UniProtKB">
        <authorList>
            <consortium name="EnsemblPlants"/>
        </authorList>
    </citation>
    <scope>IDENTIFICATION</scope>
</reference>
<dbReference type="Pfam" id="PF06203">
    <property type="entry name" value="CCT"/>
    <property type="match status" value="1"/>
</dbReference>
<evidence type="ECO:0000313" key="12">
    <source>
        <dbReference type="Proteomes" id="UP000006727"/>
    </source>
</evidence>
<reference evidence="11 12" key="1">
    <citation type="journal article" date="2008" name="Science">
        <title>The Physcomitrella genome reveals evolutionary insights into the conquest of land by plants.</title>
        <authorList>
            <person name="Rensing S."/>
            <person name="Lang D."/>
            <person name="Zimmer A."/>
            <person name="Terry A."/>
            <person name="Salamov A."/>
            <person name="Shapiro H."/>
            <person name="Nishiyama T."/>
            <person name="Perroud P.-F."/>
            <person name="Lindquist E."/>
            <person name="Kamisugi Y."/>
            <person name="Tanahashi T."/>
            <person name="Sakakibara K."/>
            <person name="Fujita T."/>
            <person name="Oishi K."/>
            <person name="Shin-I T."/>
            <person name="Kuroki Y."/>
            <person name="Toyoda A."/>
            <person name="Suzuki Y."/>
            <person name="Hashimoto A."/>
            <person name="Yamaguchi K."/>
            <person name="Sugano A."/>
            <person name="Kohara Y."/>
            <person name="Fujiyama A."/>
            <person name="Anterola A."/>
            <person name="Aoki S."/>
            <person name="Ashton N."/>
            <person name="Barbazuk W.B."/>
            <person name="Barker E."/>
            <person name="Bennetzen J."/>
            <person name="Bezanilla M."/>
            <person name="Blankenship R."/>
            <person name="Cho S.H."/>
            <person name="Dutcher S."/>
            <person name="Estelle M."/>
            <person name="Fawcett J.A."/>
            <person name="Gundlach H."/>
            <person name="Hanada K."/>
            <person name="Heyl A."/>
            <person name="Hicks K.A."/>
            <person name="Hugh J."/>
            <person name="Lohr M."/>
            <person name="Mayer K."/>
            <person name="Melkozernov A."/>
            <person name="Murata T."/>
            <person name="Nelson D."/>
            <person name="Pils B."/>
            <person name="Prigge M."/>
            <person name="Reiss B."/>
            <person name="Renner T."/>
            <person name="Rombauts S."/>
            <person name="Rushton P."/>
            <person name="Sanderfoot A."/>
            <person name="Schween G."/>
            <person name="Shiu S.-H."/>
            <person name="Stueber K."/>
            <person name="Theodoulou F.L."/>
            <person name="Tu H."/>
            <person name="Van de Peer Y."/>
            <person name="Verrier P.J."/>
            <person name="Waters E."/>
            <person name="Wood A."/>
            <person name="Yang L."/>
            <person name="Cove D."/>
            <person name="Cuming A."/>
            <person name="Hasebe M."/>
            <person name="Lucas S."/>
            <person name="Mishler D.B."/>
            <person name="Reski R."/>
            <person name="Grigoriev I."/>
            <person name="Quatrano R.S."/>
            <person name="Boore J.L."/>
        </authorList>
    </citation>
    <scope>NUCLEOTIDE SEQUENCE [LARGE SCALE GENOMIC DNA]</scope>
    <source>
        <strain evidence="11 12">cv. Gransden 2004</strain>
    </source>
</reference>
<evidence type="ECO:0000256" key="3">
    <source>
        <dbReference type="ARBA" id="ARBA00022723"/>
    </source>
</evidence>
<name>A0A7I4BF03_PHYPA</name>
<dbReference type="GO" id="GO:0006355">
    <property type="term" value="P:regulation of DNA-templated transcription"/>
    <property type="evidence" value="ECO:0000318"/>
    <property type="project" value="GO_Central"/>
</dbReference>
<evidence type="ECO:0000256" key="4">
    <source>
        <dbReference type="ARBA" id="ARBA00022833"/>
    </source>
</evidence>